<name>A0A364Y2U0_9BACT</name>
<organism evidence="9 10">
    <name type="scientific">Pseudochryseolinea flava</name>
    <dbReference type="NCBI Taxonomy" id="2059302"/>
    <lineage>
        <taxon>Bacteria</taxon>
        <taxon>Pseudomonadati</taxon>
        <taxon>Bacteroidota</taxon>
        <taxon>Cytophagia</taxon>
        <taxon>Cytophagales</taxon>
        <taxon>Fulvivirgaceae</taxon>
        <taxon>Pseudochryseolinea</taxon>
    </lineage>
</organism>
<feature type="transmembrane region" description="Helical" evidence="6">
    <location>
        <begin position="347"/>
        <end position="370"/>
    </location>
</feature>
<evidence type="ECO:0000256" key="4">
    <source>
        <dbReference type="ARBA" id="ARBA00022989"/>
    </source>
</evidence>
<feature type="transmembrane region" description="Helical" evidence="6">
    <location>
        <begin position="769"/>
        <end position="789"/>
    </location>
</feature>
<proteinExistence type="predicted"/>
<reference evidence="9 10" key="1">
    <citation type="submission" date="2018-06" db="EMBL/GenBank/DDBJ databases">
        <title>Chryseolinea flavus sp. nov., a member of the phylum Bacteroidetes isolated from soil.</title>
        <authorList>
            <person name="Li Y."/>
            <person name="Wang J."/>
        </authorList>
    </citation>
    <scope>NUCLEOTIDE SEQUENCE [LARGE SCALE GENOMIC DNA]</scope>
    <source>
        <strain evidence="9 10">SDU1-6</strain>
    </source>
</reference>
<keyword evidence="3 6" id="KW-0812">Transmembrane</keyword>
<evidence type="ECO:0000313" key="9">
    <source>
        <dbReference type="EMBL" id="RAW00417.1"/>
    </source>
</evidence>
<dbReference type="OrthoDB" id="5933722at2"/>
<comment type="caution">
    <text evidence="9">The sequence shown here is derived from an EMBL/GenBank/DDBJ whole genome shotgun (WGS) entry which is preliminary data.</text>
</comment>
<feature type="transmembrane region" description="Helical" evidence="6">
    <location>
        <begin position="21"/>
        <end position="42"/>
    </location>
</feature>
<dbReference type="PANTHER" id="PTHR30572">
    <property type="entry name" value="MEMBRANE COMPONENT OF TRANSPORTER-RELATED"/>
    <property type="match status" value="1"/>
</dbReference>
<dbReference type="EMBL" id="QMFY01000007">
    <property type="protein sequence ID" value="RAW00417.1"/>
    <property type="molecule type" value="Genomic_DNA"/>
</dbReference>
<feature type="domain" description="MacB-like periplasmic core" evidence="8">
    <location>
        <begin position="20"/>
        <end position="198"/>
    </location>
</feature>
<dbReference type="InterPro" id="IPR025857">
    <property type="entry name" value="MacB_PCD"/>
</dbReference>
<keyword evidence="4 6" id="KW-1133">Transmembrane helix</keyword>
<dbReference type="Proteomes" id="UP000251889">
    <property type="component" value="Unassembled WGS sequence"/>
</dbReference>
<feature type="transmembrane region" description="Helical" evidence="6">
    <location>
        <begin position="294"/>
        <end position="316"/>
    </location>
</feature>
<feature type="transmembrane region" description="Helical" evidence="6">
    <location>
        <begin position="685"/>
        <end position="707"/>
    </location>
</feature>
<evidence type="ECO:0000256" key="6">
    <source>
        <dbReference type="SAM" id="Phobius"/>
    </source>
</evidence>
<evidence type="ECO:0000256" key="3">
    <source>
        <dbReference type="ARBA" id="ARBA00022692"/>
    </source>
</evidence>
<keyword evidence="5 6" id="KW-0472">Membrane</keyword>
<evidence type="ECO:0000313" key="10">
    <source>
        <dbReference type="Proteomes" id="UP000251889"/>
    </source>
</evidence>
<feature type="domain" description="ABC3 transporter permease C-terminal" evidence="7">
    <location>
        <begin position="303"/>
        <end position="418"/>
    </location>
</feature>
<feature type="transmembrane region" description="Helical" evidence="6">
    <location>
        <begin position="390"/>
        <end position="421"/>
    </location>
</feature>
<evidence type="ECO:0000256" key="5">
    <source>
        <dbReference type="ARBA" id="ARBA00023136"/>
    </source>
</evidence>
<evidence type="ECO:0000256" key="1">
    <source>
        <dbReference type="ARBA" id="ARBA00004651"/>
    </source>
</evidence>
<accession>A0A364Y2U0</accession>
<dbReference type="PANTHER" id="PTHR30572:SF18">
    <property type="entry name" value="ABC-TYPE MACROLIDE FAMILY EXPORT SYSTEM PERMEASE COMPONENT 2"/>
    <property type="match status" value="1"/>
</dbReference>
<feature type="transmembrane region" description="Helical" evidence="6">
    <location>
        <begin position="728"/>
        <end position="749"/>
    </location>
</feature>
<dbReference type="InterPro" id="IPR050250">
    <property type="entry name" value="Macrolide_Exporter_MacB"/>
</dbReference>
<keyword evidence="2" id="KW-1003">Cell membrane</keyword>
<dbReference type="Pfam" id="PF02687">
    <property type="entry name" value="FtsX"/>
    <property type="match status" value="1"/>
</dbReference>
<comment type="subcellular location">
    <subcellularLocation>
        <location evidence="1">Cell membrane</location>
        <topology evidence="1">Multi-pass membrane protein</topology>
    </subcellularLocation>
</comment>
<dbReference type="AlphaFoldDB" id="A0A364Y2U0"/>
<dbReference type="InterPro" id="IPR003838">
    <property type="entry name" value="ABC3_permease_C"/>
</dbReference>
<sequence length="808" mass="89661">MFFNYFKTAFRSLIRHRFFSAINILGLAVAMSICMTVIMLVADQMSYDRYNKNADRIYRITTLDVDDKGNVMKENQFNAASSMPIGPELVEHYTGVEQSVCIRRGFGNGWLEFENQNVNIPLSGFFADQNALTFFGYELQYGDQATALKDPFTVVLTRAAADKLFKEENPVGQTLKVGDIGTYTVTGVLKDDGKKSHIVFEGLASMASAMSLEASGKLGKLSGDWTNFWESWTYIMVDRDKSQADIQKHLDKIYAQHIGSTKQGVHKMVLGLQPMLTITPGELLNNSIGPQLPWLFVYFLGGLGLVILLTSCFNFTNLSIARSLTRAREIGVRKVAGAARWQIFTQFIIESIVVALMSLALAIVIALFMKPIVLQLNFARFFRWDLYNDTFIFAIFIVFALVVGVLAGFFPAVVLSGFQPVKVLKNLSSMKLFSRMGMRKALLVSQFTLSLFFILTVIVMYNQLNLFMHQGHGFNMKNNVMVRLNATAYQPLKTELQKYNNITSVSAASHVPAAGVSFGCGLKRKADDPEPVDAGFFLVDEDYQSNMDLKLMAGKFFDPHHGESNKNFMIINEAAVKKLNFKSNEEAIGEPMIFMNDSTMKTIVGVVGDYNHRDLTRAIAPAVLLYDPGQFSVVQVAYVGTYEKAAKTIEQAWATVNPGIKIDYSEVSSEVTKFYDIIFGDLVKVLGFISFLAIMISCLGLLGMATYTTETRIKEISIRKILGSSGSALVILLSKGFLSMLGIAILLGVPLSYFVNSLWLEQIAYRTTFGLGVISIGVLVLIVFGAITIGSQTLRATFVNPVDNLKND</sequence>
<evidence type="ECO:0000259" key="8">
    <source>
        <dbReference type="Pfam" id="PF12704"/>
    </source>
</evidence>
<keyword evidence="10" id="KW-1185">Reference proteome</keyword>
<evidence type="ECO:0000259" key="7">
    <source>
        <dbReference type="Pfam" id="PF02687"/>
    </source>
</evidence>
<dbReference type="Pfam" id="PF12704">
    <property type="entry name" value="MacB_PCD"/>
    <property type="match status" value="1"/>
</dbReference>
<dbReference type="RefSeq" id="WP_112747759.1">
    <property type="nucleotide sequence ID" value="NZ_QMFY01000007.1"/>
</dbReference>
<evidence type="ECO:0000256" key="2">
    <source>
        <dbReference type="ARBA" id="ARBA00022475"/>
    </source>
</evidence>
<gene>
    <name evidence="9" type="ORF">DQQ10_15310</name>
</gene>
<dbReference type="GO" id="GO:0005886">
    <property type="term" value="C:plasma membrane"/>
    <property type="evidence" value="ECO:0007669"/>
    <property type="project" value="UniProtKB-SubCell"/>
</dbReference>
<feature type="transmembrane region" description="Helical" evidence="6">
    <location>
        <begin position="441"/>
        <end position="461"/>
    </location>
</feature>
<evidence type="ECO:0008006" key="11">
    <source>
        <dbReference type="Google" id="ProtNLM"/>
    </source>
</evidence>
<protein>
    <recommendedName>
        <fullName evidence="11">ABC transporter permease</fullName>
    </recommendedName>
</protein>
<dbReference type="GO" id="GO:0022857">
    <property type="term" value="F:transmembrane transporter activity"/>
    <property type="evidence" value="ECO:0007669"/>
    <property type="project" value="TreeGrafter"/>
</dbReference>